<gene>
    <name evidence="1" type="ORF">DWG20_05740</name>
</gene>
<dbReference type="EMBL" id="CP031337">
    <property type="protein sequence ID" value="AXK40824.1"/>
    <property type="molecule type" value="Genomic_DNA"/>
</dbReference>
<reference evidence="1 2" key="1">
    <citation type="submission" date="2018-07" db="EMBL/GenBank/DDBJ databases">
        <title>Crenobacter cavernae sp. nov., isolated from a karst cave.</title>
        <authorList>
            <person name="Zhu H."/>
        </authorList>
    </citation>
    <scope>NUCLEOTIDE SEQUENCE [LARGE SCALE GENOMIC DNA]</scope>
    <source>
        <strain evidence="1 2">K1W11S-77</strain>
    </source>
</reference>
<dbReference type="AlphaFoldDB" id="A0A345YA72"/>
<evidence type="ECO:0000313" key="1">
    <source>
        <dbReference type="EMBL" id="AXK40824.1"/>
    </source>
</evidence>
<dbReference type="KEGG" id="ccah:DWG20_05740"/>
<dbReference type="InterPro" id="IPR005358">
    <property type="entry name" value="Puta_zinc/iron-chelating_dom"/>
</dbReference>
<evidence type="ECO:0000313" key="2">
    <source>
        <dbReference type="Proteomes" id="UP000254537"/>
    </source>
</evidence>
<dbReference type="Proteomes" id="UP000254537">
    <property type="component" value="Chromosome"/>
</dbReference>
<dbReference type="Pfam" id="PF03692">
    <property type="entry name" value="CxxCxxCC"/>
    <property type="match status" value="1"/>
</dbReference>
<protein>
    <submittedName>
        <fullName evidence="1">YkgJ family cysteine cluster protein</fullName>
    </submittedName>
</protein>
<name>A0A345YA72_9NEIS</name>
<proteinExistence type="predicted"/>
<dbReference type="PANTHER" id="PTHR35866:SF1">
    <property type="entry name" value="YKGJ FAMILY CYSTEINE CLUSTER PROTEIN"/>
    <property type="match status" value="1"/>
</dbReference>
<dbReference type="OrthoDB" id="71604at2"/>
<accession>A0A345YA72</accession>
<dbReference type="PANTHER" id="PTHR35866">
    <property type="entry name" value="PUTATIVE-RELATED"/>
    <property type="match status" value="1"/>
</dbReference>
<organism evidence="1 2">
    <name type="scientific">Crenobacter cavernae</name>
    <dbReference type="NCBI Taxonomy" id="2290923"/>
    <lineage>
        <taxon>Bacteria</taxon>
        <taxon>Pseudomonadati</taxon>
        <taxon>Pseudomonadota</taxon>
        <taxon>Betaproteobacteria</taxon>
        <taxon>Neisseriales</taxon>
        <taxon>Neisseriaceae</taxon>
        <taxon>Crenobacter</taxon>
    </lineage>
</organism>
<sequence>MCRDCVSACCTMPVEVKLSDLIRLGIADEFELGEPIKSVAKRLMKDGIVQHFNFKSGRFTLAQRINGDCLYLDAKSRLCTVYEQRPDTCRNHPQIGPKPGYCAFTPTPQRR</sequence>